<feature type="transmembrane region" description="Helical" evidence="7">
    <location>
        <begin position="204"/>
        <end position="226"/>
    </location>
</feature>
<feature type="transmembrane region" description="Helical" evidence="7">
    <location>
        <begin position="79"/>
        <end position="99"/>
    </location>
</feature>
<feature type="transmembrane region" description="Helical" evidence="7">
    <location>
        <begin position="21"/>
        <end position="44"/>
    </location>
</feature>
<feature type="domain" description="ABC transmembrane type-1" evidence="8">
    <location>
        <begin position="74"/>
        <end position="285"/>
    </location>
</feature>
<dbReference type="PROSITE" id="PS50928">
    <property type="entry name" value="ABC_TM1"/>
    <property type="match status" value="1"/>
</dbReference>
<dbReference type="InterPro" id="IPR035906">
    <property type="entry name" value="MetI-like_sf"/>
</dbReference>
<dbReference type="PANTHER" id="PTHR30193:SF1">
    <property type="entry name" value="ABC TRANSPORTER PERMEASE PROTEIN YESP-RELATED"/>
    <property type="match status" value="1"/>
</dbReference>
<keyword evidence="5 7" id="KW-1133">Transmembrane helix</keyword>
<evidence type="ECO:0000256" key="3">
    <source>
        <dbReference type="ARBA" id="ARBA00022475"/>
    </source>
</evidence>
<evidence type="ECO:0000259" key="8">
    <source>
        <dbReference type="PROSITE" id="PS50928"/>
    </source>
</evidence>
<comment type="similarity">
    <text evidence="7">Belongs to the binding-protein-dependent transport system permease family.</text>
</comment>
<evidence type="ECO:0000256" key="1">
    <source>
        <dbReference type="ARBA" id="ARBA00004651"/>
    </source>
</evidence>
<dbReference type="Pfam" id="PF00528">
    <property type="entry name" value="BPD_transp_1"/>
    <property type="match status" value="1"/>
</dbReference>
<feature type="transmembrane region" description="Helical" evidence="7">
    <location>
        <begin position="159"/>
        <end position="183"/>
    </location>
</feature>
<dbReference type="InterPro" id="IPR000515">
    <property type="entry name" value="MetI-like"/>
</dbReference>
<accession>A0A6B1G6J5</accession>
<feature type="transmembrane region" description="Helical" evidence="7">
    <location>
        <begin position="264"/>
        <end position="286"/>
    </location>
</feature>
<protein>
    <submittedName>
        <fullName evidence="9">Sugar ABC transporter permease</fullName>
    </submittedName>
</protein>
<dbReference type="GO" id="GO:0055085">
    <property type="term" value="P:transmembrane transport"/>
    <property type="evidence" value="ECO:0007669"/>
    <property type="project" value="InterPro"/>
</dbReference>
<keyword evidence="3" id="KW-1003">Cell membrane</keyword>
<dbReference type="CDD" id="cd06261">
    <property type="entry name" value="TM_PBP2"/>
    <property type="match status" value="1"/>
</dbReference>
<evidence type="ECO:0000313" key="9">
    <source>
        <dbReference type="EMBL" id="MYH61734.1"/>
    </source>
</evidence>
<proteinExistence type="inferred from homology"/>
<evidence type="ECO:0000256" key="6">
    <source>
        <dbReference type="ARBA" id="ARBA00023136"/>
    </source>
</evidence>
<comment type="caution">
    <text evidence="9">The sequence shown here is derived from an EMBL/GenBank/DDBJ whole genome shotgun (WGS) entry which is preliminary data.</text>
</comment>
<dbReference type="Gene3D" id="1.10.3720.10">
    <property type="entry name" value="MetI-like"/>
    <property type="match status" value="1"/>
</dbReference>
<dbReference type="EMBL" id="VYDA01000310">
    <property type="protein sequence ID" value="MYH61734.1"/>
    <property type="molecule type" value="Genomic_DNA"/>
</dbReference>
<evidence type="ECO:0000256" key="4">
    <source>
        <dbReference type="ARBA" id="ARBA00022692"/>
    </source>
</evidence>
<feature type="transmembrane region" description="Helical" evidence="7">
    <location>
        <begin position="111"/>
        <end position="131"/>
    </location>
</feature>
<keyword evidence="6 7" id="KW-0472">Membrane</keyword>
<evidence type="ECO:0000256" key="2">
    <source>
        <dbReference type="ARBA" id="ARBA00022448"/>
    </source>
</evidence>
<gene>
    <name evidence="9" type="ORF">F4148_08190</name>
</gene>
<name>A0A6B1G6J5_9CHLR</name>
<organism evidence="9">
    <name type="scientific">Caldilineaceae bacterium SB0675_bin_29</name>
    <dbReference type="NCBI Taxonomy" id="2605266"/>
    <lineage>
        <taxon>Bacteria</taxon>
        <taxon>Bacillati</taxon>
        <taxon>Chloroflexota</taxon>
        <taxon>Caldilineae</taxon>
        <taxon>Caldilineales</taxon>
        <taxon>Caldilineaceae</taxon>
    </lineage>
</organism>
<dbReference type="PANTHER" id="PTHR30193">
    <property type="entry name" value="ABC TRANSPORTER PERMEASE PROTEIN"/>
    <property type="match status" value="1"/>
</dbReference>
<dbReference type="GO" id="GO:0005886">
    <property type="term" value="C:plasma membrane"/>
    <property type="evidence" value="ECO:0007669"/>
    <property type="project" value="UniProtKB-SubCell"/>
</dbReference>
<keyword evidence="4 7" id="KW-0812">Transmembrane</keyword>
<dbReference type="InterPro" id="IPR051393">
    <property type="entry name" value="ABC_transporter_permease"/>
</dbReference>
<keyword evidence="2 7" id="KW-0813">Transport</keyword>
<dbReference type="SUPFAM" id="SSF161098">
    <property type="entry name" value="MetI-like"/>
    <property type="match status" value="1"/>
</dbReference>
<comment type="subcellular location">
    <subcellularLocation>
        <location evidence="1 7">Cell membrane</location>
        <topology evidence="1 7">Multi-pass membrane protein</topology>
    </subcellularLocation>
</comment>
<sequence>MRASNLLTPRMRRNLEGYIFIGPWLIGFLAFILGPFAFSFVLALSEWSILEPPKFVGLGNFEKLLGEDLFWKSLRVTTIFTVVSVILRVSIALLLATLLNQGIRGHRFFQAGFYMPVMFSGVILGVLWAWMFPFDYGLINDLLRRAGIEGPRWLSTPPLALTSIIMMSMWRVGGMMVIFLAGLKDIPSELYEAAEIDEAGGISRFFSITVPMLTPIVLFNLVISMIQSFQVFGEVAVLTDGGPYNSTLVYLLYLYRQAFTYLHMGYGSALAWVLFIIIVSVTLILLKTSGRWVYYGGTRA</sequence>
<evidence type="ECO:0000256" key="5">
    <source>
        <dbReference type="ARBA" id="ARBA00022989"/>
    </source>
</evidence>
<evidence type="ECO:0000256" key="7">
    <source>
        <dbReference type="RuleBase" id="RU363032"/>
    </source>
</evidence>
<dbReference type="AlphaFoldDB" id="A0A6B1G6J5"/>
<reference evidence="9" key="1">
    <citation type="submission" date="2019-09" db="EMBL/GenBank/DDBJ databases">
        <title>Characterisation of the sponge microbiome using genome-centric metagenomics.</title>
        <authorList>
            <person name="Engelberts J.P."/>
            <person name="Robbins S.J."/>
            <person name="De Goeij J.M."/>
            <person name="Aranda M."/>
            <person name="Bell S.C."/>
            <person name="Webster N.S."/>
        </authorList>
    </citation>
    <scope>NUCLEOTIDE SEQUENCE</scope>
    <source>
        <strain evidence="9">SB0675_bin_29</strain>
    </source>
</reference>